<dbReference type="AlphaFoldDB" id="A0AAF0CT11"/>
<protein>
    <submittedName>
        <fullName evidence="4">Linear amide C-N hydrolase</fullName>
    </submittedName>
</protein>
<dbReference type="PANTHER" id="PTHR35527">
    <property type="entry name" value="CHOLOYLGLYCINE HYDROLASE"/>
    <property type="match status" value="1"/>
</dbReference>
<dbReference type="PANTHER" id="PTHR35527:SF2">
    <property type="entry name" value="HYDROLASE"/>
    <property type="match status" value="1"/>
</dbReference>
<dbReference type="Pfam" id="PF02275">
    <property type="entry name" value="CBAH"/>
    <property type="match status" value="1"/>
</dbReference>
<evidence type="ECO:0000313" key="5">
    <source>
        <dbReference type="Proteomes" id="UP001179647"/>
    </source>
</evidence>
<dbReference type="Proteomes" id="UP001179647">
    <property type="component" value="Chromosome"/>
</dbReference>
<dbReference type="Gene3D" id="3.60.60.10">
    <property type="entry name" value="Penicillin V Acylase, Chain A"/>
    <property type="match status" value="1"/>
</dbReference>
<comment type="similarity">
    <text evidence="1">Belongs to the peptidase C59 family.</text>
</comment>
<evidence type="ECO:0000259" key="3">
    <source>
        <dbReference type="Pfam" id="PF02275"/>
    </source>
</evidence>
<keyword evidence="2 4" id="KW-0378">Hydrolase</keyword>
<feature type="domain" description="Choloylglycine hydrolase/NAAA C-terminal" evidence="3">
    <location>
        <begin position="2"/>
        <end position="342"/>
    </location>
</feature>
<dbReference type="InterPro" id="IPR052193">
    <property type="entry name" value="Peptidase_C59"/>
</dbReference>
<name>A0AAF0CT11_9ENTE</name>
<dbReference type="SUPFAM" id="SSF56235">
    <property type="entry name" value="N-terminal nucleophile aminohydrolases (Ntn hydrolases)"/>
    <property type="match status" value="1"/>
</dbReference>
<dbReference type="KEGG" id="vie:OL234_05515"/>
<dbReference type="GO" id="GO:0016787">
    <property type="term" value="F:hydrolase activity"/>
    <property type="evidence" value="ECO:0007669"/>
    <property type="project" value="UniProtKB-KW"/>
</dbReference>
<organism evidence="4 5">
    <name type="scientific">Vagococcus intermedius</name>
    <dbReference type="NCBI Taxonomy" id="2991418"/>
    <lineage>
        <taxon>Bacteria</taxon>
        <taxon>Bacillati</taxon>
        <taxon>Bacillota</taxon>
        <taxon>Bacilli</taxon>
        <taxon>Lactobacillales</taxon>
        <taxon>Enterococcaceae</taxon>
        <taxon>Vagococcus</taxon>
    </lineage>
</organism>
<accession>A0AAF0CT11</accession>
<evidence type="ECO:0000256" key="2">
    <source>
        <dbReference type="ARBA" id="ARBA00022801"/>
    </source>
</evidence>
<evidence type="ECO:0000256" key="1">
    <source>
        <dbReference type="ARBA" id="ARBA00006625"/>
    </source>
</evidence>
<reference evidence="4" key="1">
    <citation type="submission" date="2022-10" db="EMBL/GenBank/DDBJ databases">
        <title>Vagococcus sp. isolated from poultry meat.</title>
        <authorList>
            <person name="Johansson P."/>
            <person name="Bjorkroth J."/>
        </authorList>
    </citation>
    <scope>NUCLEOTIDE SEQUENCE</scope>
    <source>
        <strain evidence="4">STAA11</strain>
    </source>
</reference>
<dbReference type="EMBL" id="CP110232">
    <property type="protein sequence ID" value="WEG72444.1"/>
    <property type="molecule type" value="Genomic_DNA"/>
</dbReference>
<dbReference type="InterPro" id="IPR029132">
    <property type="entry name" value="CBAH/NAAA_C"/>
</dbReference>
<sequence>MCTGIGFVTKDGQVTFGRTQEYALPLPVQAAIIPRKFVSKSQLLSPITFKYATLAVVMDGKMADMNLRDKMSKEMPDLKNILSETSETELIMDGVNEKGLAGGSFYFGNGYNKYAELETIQKLNKTPLRGEEVVTYVLANYSSVQDIKEHINQDVQVANVKNLLGDAQPQHYVFYDQSGASISVEPDHYDGFTITDNKVKVFTNTPHFDWHLKNLQNYTGLSCYATPTRNIGEQEVFSGGLGSGLTGLPGDFTPQSRFVRAAILRDLMVVPENVEEALHHTYNLLNQFDIPYGAIRKTSPFNPEEETIQYTQYTSAYGLNPEKLILTIKTFEDNQISRLEMTPDLFEGEKVLRAAVSRKESYHFLKIGV</sequence>
<dbReference type="InterPro" id="IPR029055">
    <property type="entry name" value="Ntn_hydrolases_N"/>
</dbReference>
<keyword evidence="5" id="KW-1185">Reference proteome</keyword>
<proteinExistence type="inferred from homology"/>
<gene>
    <name evidence="4" type="ORF">OL234_05515</name>
</gene>
<dbReference type="RefSeq" id="WP_275468247.1">
    <property type="nucleotide sequence ID" value="NZ_CP110232.1"/>
</dbReference>
<evidence type="ECO:0000313" key="4">
    <source>
        <dbReference type="EMBL" id="WEG72444.1"/>
    </source>
</evidence>